<keyword evidence="9" id="KW-1185">Reference proteome</keyword>
<organism evidence="8 9">
    <name type="scientific">Gadus morhua</name>
    <name type="common">Atlantic cod</name>
    <dbReference type="NCBI Taxonomy" id="8049"/>
    <lineage>
        <taxon>Eukaryota</taxon>
        <taxon>Metazoa</taxon>
        <taxon>Chordata</taxon>
        <taxon>Craniata</taxon>
        <taxon>Vertebrata</taxon>
        <taxon>Euteleostomi</taxon>
        <taxon>Actinopterygii</taxon>
        <taxon>Neopterygii</taxon>
        <taxon>Teleostei</taxon>
        <taxon>Neoteleostei</taxon>
        <taxon>Acanthomorphata</taxon>
        <taxon>Zeiogadaria</taxon>
        <taxon>Gadariae</taxon>
        <taxon>Gadiformes</taxon>
        <taxon>Gadoidei</taxon>
        <taxon>Gadidae</taxon>
        <taxon>Gadus</taxon>
    </lineage>
</organism>
<comment type="similarity">
    <text evidence="6">Belongs to the SOBP family.</text>
</comment>
<evidence type="ECO:0000256" key="1">
    <source>
        <dbReference type="ARBA" id="ARBA00022723"/>
    </source>
</evidence>
<dbReference type="InterPro" id="IPR026092">
    <property type="entry name" value="RAI2/SOBP"/>
</dbReference>
<dbReference type="GO" id="GO:0008270">
    <property type="term" value="F:zinc ion binding"/>
    <property type="evidence" value="ECO:0007669"/>
    <property type="project" value="UniProtKB-KW"/>
</dbReference>
<evidence type="ECO:0000256" key="3">
    <source>
        <dbReference type="ARBA" id="ARBA00022771"/>
    </source>
</evidence>
<evidence type="ECO:0000256" key="4">
    <source>
        <dbReference type="ARBA" id="ARBA00022833"/>
    </source>
</evidence>
<evidence type="ECO:0000256" key="2">
    <source>
        <dbReference type="ARBA" id="ARBA00022737"/>
    </source>
</evidence>
<keyword evidence="4" id="KW-0862">Zinc</keyword>
<keyword evidence="3" id="KW-0863">Zinc-finger</keyword>
<evidence type="ECO:0000256" key="6">
    <source>
        <dbReference type="ARBA" id="ARBA00038096"/>
    </source>
</evidence>
<dbReference type="GO" id="GO:0005634">
    <property type="term" value="C:nucleus"/>
    <property type="evidence" value="ECO:0007669"/>
    <property type="project" value="TreeGrafter"/>
</dbReference>
<feature type="region of interest" description="Disordered" evidence="7">
    <location>
        <begin position="1"/>
        <end position="31"/>
    </location>
</feature>
<evidence type="ECO:0000313" key="8">
    <source>
        <dbReference type="Ensembl" id="ENSGMOP00000049883.1"/>
    </source>
</evidence>
<dbReference type="Proteomes" id="UP000694546">
    <property type="component" value="Chromosome 5"/>
</dbReference>
<dbReference type="Pfam" id="PF15279">
    <property type="entry name" value="SOBP"/>
    <property type="match status" value="2"/>
</dbReference>
<protein>
    <submittedName>
        <fullName evidence="8">Sine oculis binding protein homolog (Drosophila) a</fullName>
    </submittedName>
</protein>
<accession>A0A8C5BML9</accession>
<dbReference type="GO" id="GO:0048513">
    <property type="term" value="P:animal organ development"/>
    <property type="evidence" value="ECO:0007669"/>
    <property type="project" value="TreeGrafter"/>
</dbReference>
<proteinExistence type="inferred from homology"/>
<feature type="compositionally biased region" description="Basic and acidic residues" evidence="7">
    <location>
        <begin position="1"/>
        <end position="14"/>
    </location>
</feature>
<dbReference type="PANTHER" id="PTHR23186">
    <property type="entry name" value="RETINOIC ACID-INDUCED PROTEIN 2"/>
    <property type="match status" value="1"/>
</dbReference>
<feature type="compositionally biased region" description="Basic and acidic residues" evidence="7">
    <location>
        <begin position="615"/>
        <end position="624"/>
    </location>
</feature>
<feature type="region of interest" description="Disordered" evidence="7">
    <location>
        <begin position="55"/>
        <end position="127"/>
    </location>
</feature>
<comment type="function">
    <text evidence="5">Implicated in development of the cochlea.</text>
</comment>
<dbReference type="AlphaFoldDB" id="A0A8C5BML9"/>
<feature type="region of interest" description="Disordered" evidence="7">
    <location>
        <begin position="287"/>
        <end position="340"/>
    </location>
</feature>
<feature type="compositionally biased region" description="Polar residues" evidence="7">
    <location>
        <begin position="523"/>
        <end position="538"/>
    </location>
</feature>
<dbReference type="Ensembl" id="ENSGMOT00000052746.1">
    <property type="protein sequence ID" value="ENSGMOP00000049883.1"/>
    <property type="gene ID" value="ENSGMOG00000023539.1"/>
</dbReference>
<feature type="compositionally biased region" description="Low complexity" evidence="7">
    <location>
        <begin position="294"/>
        <end position="316"/>
    </location>
</feature>
<dbReference type="PANTHER" id="PTHR23186:SF2">
    <property type="entry name" value="SINE OCULIS-BINDING PROTEIN HOMOLOG"/>
    <property type="match status" value="1"/>
</dbReference>
<feature type="compositionally biased region" description="Polar residues" evidence="7">
    <location>
        <begin position="657"/>
        <end position="666"/>
    </location>
</feature>
<keyword evidence="1" id="KW-0479">Metal-binding</keyword>
<gene>
    <name evidence="8" type="primary">SOBP</name>
</gene>
<feature type="region of interest" description="Disordered" evidence="7">
    <location>
        <begin position="487"/>
        <end position="542"/>
    </location>
</feature>
<evidence type="ECO:0000256" key="7">
    <source>
        <dbReference type="SAM" id="MobiDB-lite"/>
    </source>
</evidence>
<feature type="compositionally biased region" description="Gly residues" evidence="7">
    <location>
        <begin position="729"/>
        <end position="739"/>
    </location>
</feature>
<keyword evidence="2" id="KW-0677">Repeat</keyword>
<feature type="compositionally biased region" description="Basic and acidic residues" evidence="7">
    <location>
        <begin position="55"/>
        <end position="66"/>
    </location>
</feature>
<reference evidence="8" key="1">
    <citation type="submission" date="2025-08" db="UniProtKB">
        <authorList>
            <consortium name="Ensembl"/>
        </authorList>
    </citation>
    <scope>IDENTIFICATION</scope>
</reference>
<feature type="region of interest" description="Disordered" evidence="7">
    <location>
        <begin position="601"/>
        <end position="806"/>
    </location>
</feature>
<name>A0A8C5BML9_GADMO</name>
<dbReference type="GeneTree" id="ENSGT00940000154164"/>
<reference evidence="8" key="2">
    <citation type="submission" date="2025-09" db="UniProtKB">
        <authorList>
            <consortium name="Ensembl"/>
        </authorList>
    </citation>
    <scope>IDENTIFICATION</scope>
</reference>
<evidence type="ECO:0000256" key="5">
    <source>
        <dbReference type="ARBA" id="ARBA00037245"/>
    </source>
</evidence>
<evidence type="ECO:0000313" key="9">
    <source>
        <dbReference type="Proteomes" id="UP000694546"/>
    </source>
</evidence>
<sequence>MAEMEKEGRPPENKRSRKPAHPVKREINEEMKSFAENTMNELLGWYGYDKVELRDGESGEGVDHPQHVSVLKENSLTKVPVSMETSDASPDRVPDPRPAPASRNGVPEPCSTATASTSAPPGVKEHPGLPVMVPMDASTVQIVCAWCQKVGVRRYSLSMGSELKSFCSEKCFAACRRAYFKRNKVRARVRRHSPRPKGSWREESPGLSHLCFLLQEYLDFGAGERRLQFCSAKCLNQYKMDIFYKETQAALPGALYNPGHGASCEGKAECSGGVQMLTPESWGAPMADLRRKAPSPGGPATSSALAPSTSTNNSPSDPGGLCSPSSSASAKVPTPPMVMTPRGPVPLPLFMEHQMMQHIRPPYLRPSAGPHSPLANPMIPGVGPPPMHRPMLSPHGHPSASHNPGLLPPHPGLGMPGMPPFNMMPNGPMPMPPMMNFGMPSLAPLVPPATILVPYPVIVPLPVPIPIPIPIPYSGKFFRDKPDCGGPVPCASESSEASDSRPHSRGSFGGDRVDQKGGKPVSLSLSPGYSPGQLNSGPDRSRASVVDLTVKAEDGLRSLCSSSGAEVMDGVIDLTVGQRSGQQPVIHKTLPRVQVKVERVERDVQSPHVAGPGRDGGDAMDGRVRTLLQGAATHAEDSTISKTAASSGRPCSAVPATATTQPSDSSVPGFPGQPASLSRDLRTPPQPLTQVSAPPAAPRNLIINGSGWHPPPPPAPESSPDRAADGVVVGEGTGAGGLREGQEVQPANGELEREALKENSCSVAVWEPGTRSLAEEAESVPGEGKPDPDSGLDQDEDPYALPLLPPGGCVVIQPVPKADSDKTAILSCSISTPLLSAAGSPDLEPPLKRRCLRIRNQNK</sequence>